<keyword evidence="2" id="KW-1185">Reference proteome</keyword>
<evidence type="ECO:0008006" key="3">
    <source>
        <dbReference type="Google" id="ProtNLM"/>
    </source>
</evidence>
<gene>
    <name evidence="1" type="ORF">AFCDBAGC_2677</name>
</gene>
<dbReference type="InterPro" id="IPR025148">
    <property type="entry name" value="AtzG-like"/>
</dbReference>
<organism evidence="1 2">
    <name type="scientific">Methylobacterium cerastii</name>
    <dbReference type="NCBI Taxonomy" id="932741"/>
    <lineage>
        <taxon>Bacteria</taxon>
        <taxon>Pseudomonadati</taxon>
        <taxon>Pseudomonadota</taxon>
        <taxon>Alphaproteobacteria</taxon>
        <taxon>Hyphomicrobiales</taxon>
        <taxon>Methylobacteriaceae</taxon>
        <taxon>Methylobacterium</taxon>
    </lineage>
</organism>
<sequence>MTTRDAPLPDLDAFASASAALLGLSLDPAWVAPVTANLRVLAAAADLVGGFPLPDEAEAAPVFEA</sequence>
<evidence type="ECO:0000313" key="2">
    <source>
        <dbReference type="Proteomes" id="UP001055117"/>
    </source>
</evidence>
<comment type="caution">
    <text evidence="1">The sequence shown here is derived from an EMBL/GenBank/DDBJ whole genome shotgun (WGS) entry which is preliminary data.</text>
</comment>
<accession>A0ABQ4QIV6</accession>
<protein>
    <recommendedName>
        <fullName evidence="3">DUF4089 domain-containing protein</fullName>
    </recommendedName>
</protein>
<proteinExistence type="predicted"/>
<reference evidence="1 2" key="1">
    <citation type="journal article" date="2021" name="Front. Microbiol.">
        <title>Comprehensive Comparative Genomics and Phenotyping of Methylobacterium Species.</title>
        <authorList>
            <person name="Alessa O."/>
            <person name="Ogura Y."/>
            <person name="Fujitani Y."/>
            <person name="Takami H."/>
            <person name="Hayashi T."/>
            <person name="Sahin N."/>
            <person name="Tani A."/>
        </authorList>
    </citation>
    <scope>NUCLEOTIDE SEQUENCE [LARGE SCALE GENOMIC DNA]</scope>
    <source>
        <strain evidence="1 2">DSM 23679</strain>
    </source>
</reference>
<dbReference type="RefSeq" id="WP_147753853.1">
    <property type="nucleotide sequence ID" value="NZ_BPQG01000038.1"/>
</dbReference>
<dbReference type="Proteomes" id="UP001055117">
    <property type="component" value="Unassembled WGS sequence"/>
</dbReference>
<evidence type="ECO:0000313" key="1">
    <source>
        <dbReference type="EMBL" id="GJD44810.1"/>
    </source>
</evidence>
<dbReference type="Pfam" id="PF13318">
    <property type="entry name" value="AtzG-like"/>
    <property type="match status" value="1"/>
</dbReference>
<dbReference type="EMBL" id="BPQG01000038">
    <property type="protein sequence ID" value="GJD44810.1"/>
    <property type="molecule type" value="Genomic_DNA"/>
</dbReference>
<name>A0ABQ4QIV6_9HYPH</name>